<name>A0A9W7QF18_BACCE</name>
<evidence type="ECO:0000313" key="1">
    <source>
        <dbReference type="EMBL" id="KAB2395341.1"/>
    </source>
</evidence>
<proteinExistence type="predicted"/>
<dbReference type="RefSeq" id="WP_078417128.1">
    <property type="nucleotide sequence ID" value="NZ_SJQB01000049.1"/>
</dbReference>
<protein>
    <submittedName>
        <fullName evidence="1">SAP domain protein</fullName>
    </submittedName>
</protein>
<evidence type="ECO:0000313" key="2">
    <source>
        <dbReference type="Proteomes" id="UP000475765"/>
    </source>
</evidence>
<dbReference type="Pfam" id="PF18953">
    <property type="entry name" value="SAP_new25"/>
    <property type="match status" value="1"/>
</dbReference>
<sequence>MDKINRPAFDKRMSIQEFTQHYWYKEELKKICLECNISSHGTKAELERKIKEFLSGKTVVDSRQQNANMRKSVESNEITLETKLIPEGFKFNQKARDFFANYYNVPKFTFTKDMAAALREAERKGDFDMSVKDLIKIYEEGKKRKKNTRIDSPEERTYQWNNFVREFNKDSRTKGMKNKMNIASFLWKVVKTNPGPKEYRKELIDEFRHEIEHLSNSKLQPSPNEKTHRI</sequence>
<comment type="caution">
    <text evidence="1">The sequence shown here is derived from an EMBL/GenBank/DDBJ whole genome shotgun (WGS) entry which is preliminary data.</text>
</comment>
<reference evidence="1 2" key="1">
    <citation type="submission" date="2019-10" db="EMBL/GenBank/DDBJ databases">
        <title>Bacillus from the desert of Cuatro Cinegas, Coahuila.</title>
        <authorList>
            <person name="Olmedo-Alvarez G."/>
            <person name="Saldana S."/>
            <person name="Barcelo D."/>
        </authorList>
    </citation>
    <scope>NUCLEOTIDE SEQUENCE [LARGE SCALE GENOMIC DNA]</scope>
    <source>
        <strain evidence="1 2">CH417_13T</strain>
    </source>
</reference>
<dbReference type="Proteomes" id="UP000475765">
    <property type="component" value="Unassembled WGS sequence"/>
</dbReference>
<dbReference type="AlphaFoldDB" id="A0A9W7QF18"/>
<accession>A0A9W7QF18</accession>
<gene>
    <name evidence="1" type="ORF">F8172_14800</name>
</gene>
<dbReference type="EMBL" id="WBPP01000017">
    <property type="protein sequence ID" value="KAB2395341.1"/>
    <property type="molecule type" value="Genomic_DNA"/>
</dbReference>
<organism evidence="1 2">
    <name type="scientific">Bacillus cereus</name>
    <dbReference type="NCBI Taxonomy" id="1396"/>
    <lineage>
        <taxon>Bacteria</taxon>
        <taxon>Bacillati</taxon>
        <taxon>Bacillota</taxon>
        <taxon>Bacilli</taxon>
        <taxon>Bacillales</taxon>
        <taxon>Bacillaceae</taxon>
        <taxon>Bacillus</taxon>
        <taxon>Bacillus cereus group</taxon>
    </lineage>
</organism>